<sequence>MGETRINDRTSRESCQRRGRLSSSFATSVDANHFVLAELPRPLTHNSGVQNERTSLVEGTAVSTISHRRGTSDNNLNRSSSTSYGHDDRLAGTLSTPATSSRRRLNPNHDESPILLVRSIQIDEEVELQDLMEMIDDDIVSR</sequence>
<feature type="region of interest" description="Disordered" evidence="1">
    <location>
        <begin position="1"/>
        <end position="23"/>
    </location>
</feature>
<comment type="caution">
    <text evidence="2">The sequence shown here is derived from an EMBL/GenBank/DDBJ whole genome shotgun (WGS) entry which is preliminary data.</text>
</comment>
<gene>
    <name evidence="2" type="ORF">CTEN210_12753</name>
</gene>
<proteinExistence type="predicted"/>
<dbReference type="EMBL" id="BLLK01000051">
    <property type="protein sequence ID" value="GFH56277.1"/>
    <property type="molecule type" value="Genomic_DNA"/>
</dbReference>
<dbReference type="Proteomes" id="UP001054902">
    <property type="component" value="Unassembled WGS sequence"/>
</dbReference>
<accession>A0AAD3D1S9</accession>
<feature type="region of interest" description="Disordered" evidence="1">
    <location>
        <begin position="39"/>
        <end position="109"/>
    </location>
</feature>
<dbReference type="AlphaFoldDB" id="A0AAD3D1S9"/>
<evidence type="ECO:0000313" key="3">
    <source>
        <dbReference type="Proteomes" id="UP001054902"/>
    </source>
</evidence>
<evidence type="ECO:0000313" key="2">
    <source>
        <dbReference type="EMBL" id="GFH56277.1"/>
    </source>
</evidence>
<feature type="compositionally biased region" description="Polar residues" evidence="1">
    <location>
        <begin position="44"/>
        <end position="54"/>
    </location>
</feature>
<feature type="compositionally biased region" description="Polar residues" evidence="1">
    <location>
        <begin position="72"/>
        <end position="84"/>
    </location>
</feature>
<organism evidence="2 3">
    <name type="scientific">Chaetoceros tenuissimus</name>
    <dbReference type="NCBI Taxonomy" id="426638"/>
    <lineage>
        <taxon>Eukaryota</taxon>
        <taxon>Sar</taxon>
        <taxon>Stramenopiles</taxon>
        <taxon>Ochrophyta</taxon>
        <taxon>Bacillariophyta</taxon>
        <taxon>Coscinodiscophyceae</taxon>
        <taxon>Chaetocerotophycidae</taxon>
        <taxon>Chaetocerotales</taxon>
        <taxon>Chaetocerotaceae</taxon>
        <taxon>Chaetoceros</taxon>
    </lineage>
</organism>
<feature type="compositionally biased region" description="Basic and acidic residues" evidence="1">
    <location>
        <begin position="1"/>
        <end position="16"/>
    </location>
</feature>
<evidence type="ECO:0000256" key="1">
    <source>
        <dbReference type="SAM" id="MobiDB-lite"/>
    </source>
</evidence>
<protein>
    <submittedName>
        <fullName evidence="2">Uncharacterized protein</fullName>
    </submittedName>
</protein>
<keyword evidence="3" id="KW-1185">Reference proteome</keyword>
<reference evidence="2 3" key="1">
    <citation type="journal article" date="2021" name="Sci. Rep.">
        <title>The genome of the diatom Chaetoceros tenuissimus carries an ancient integrated fragment of an extant virus.</title>
        <authorList>
            <person name="Hongo Y."/>
            <person name="Kimura K."/>
            <person name="Takaki Y."/>
            <person name="Yoshida Y."/>
            <person name="Baba S."/>
            <person name="Kobayashi G."/>
            <person name="Nagasaki K."/>
            <person name="Hano T."/>
            <person name="Tomaru Y."/>
        </authorList>
    </citation>
    <scope>NUCLEOTIDE SEQUENCE [LARGE SCALE GENOMIC DNA]</scope>
    <source>
        <strain evidence="2 3">NIES-3715</strain>
    </source>
</reference>
<name>A0AAD3D1S9_9STRA</name>